<dbReference type="InterPro" id="IPR013785">
    <property type="entry name" value="Aldolase_TIM"/>
</dbReference>
<reference evidence="6" key="1">
    <citation type="journal article" date="2014" name="Front. Microbiol.">
        <title>High frequency of phylogenetically diverse reductive dehalogenase-homologous genes in deep subseafloor sedimentary metagenomes.</title>
        <authorList>
            <person name="Kawai M."/>
            <person name="Futagami T."/>
            <person name="Toyoda A."/>
            <person name="Takaki Y."/>
            <person name="Nishi S."/>
            <person name="Hori S."/>
            <person name="Arai W."/>
            <person name="Tsubouchi T."/>
            <person name="Morono Y."/>
            <person name="Uchiyama I."/>
            <person name="Ito T."/>
            <person name="Fujiyama A."/>
            <person name="Inagaki F."/>
            <person name="Takami H."/>
        </authorList>
    </citation>
    <scope>NUCLEOTIDE SEQUENCE</scope>
    <source>
        <strain evidence="6">Expedition CK06-06</strain>
    </source>
</reference>
<dbReference type="EMBL" id="BARU01033486">
    <property type="protein sequence ID" value="GAH67985.1"/>
    <property type="molecule type" value="Genomic_DNA"/>
</dbReference>
<keyword evidence="3" id="KW-0408">Iron</keyword>
<evidence type="ECO:0000256" key="2">
    <source>
        <dbReference type="ARBA" id="ARBA00022723"/>
    </source>
</evidence>
<organism evidence="6">
    <name type="scientific">marine sediment metagenome</name>
    <dbReference type="NCBI Taxonomy" id="412755"/>
    <lineage>
        <taxon>unclassified sequences</taxon>
        <taxon>metagenomes</taxon>
        <taxon>ecological metagenomes</taxon>
    </lineage>
</organism>
<dbReference type="GO" id="GO:0003824">
    <property type="term" value="F:catalytic activity"/>
    <property type="evidence" value="ECO:0007669"/>
    <property type="project" value="InterPro"/>
</dbReference>
<dbReference type="CDD" id="cd01335">
    <property type="entry name" value="Radical_SAM"/>
    <property type="match status" value="1"/>
</dbReference>
<dbReference type="InterPro" id="IPR007197">
    <property type="entry name" value="rSAM"/>
</dbReference>
<dbReference type="InterPro" id="IPR058240">
    <property type="entry name" value="rSAM_sf"/>
</dbReference>
<sequence length="194" mass="21941">MLRLADFLKEWGVNSACVAGGGEPFMNKGMSTLLRRMHENGLESGVITNGSLLTNKDISTLAETCLWVGFSMDAATPRTYMNIKGIKNETLFGKVCENIMKLVRESKDTKCSVAYKYLLIPENQYEIYAAVKLAKSLGVRDFHLRPVGWDNLTKTKGKEDYSYDLESINEQIARGQKLETENFRVFGIRHKFNP</sequence>
<comment type="caution">
    <text evidence="6">The sequence shown here is derived from an EMBL/GenBank/DDBJ whole genome shotgun (WGS) entry which is preliminary data.</text>
</comment>
<dbReference type="InterPro" id="IPR050377">
    <property type="entry name" value="Radical_SAM_PqqE_MftC-like"/>
</dbReference>
<dbReference type="PANTHER" id="PTHR11228">
    <property type="entry name" value="RADICAL SAM DOMAIN PROTEIN"/>
    <property type="match status" value="1"/>
</dbReference>
<evidence type="ECO:0000256" key="4">
    <source>
        <dbReference type="ARBA" id="ARBA00023014"/>
    </source>
</evidence>
<evidence type="ECO:0000256" key="1">
    <source>
        <dbReference type="ARBA" id="ARBA00022691"/>
    </source>
</evidence>
<accession>X1IFG6</accession>
<dbReference type="AlphaFoldDB" id="X1IFG6"/>
<feature type="domain" description="Radical SAM core" evidence="5">
    <location>
        <begin position="1"/>
        <end position="184"/>
    </location>
</feature>
<keyword evidence="1" id="KW-0949">S-adenosyl-L-methionine</keyword>
<feature type="non-terminal residue" evidence="6">
    <location>
        <position position="194"/>
    </location>
</feature>
<dbReference type="Pfam" id="PF04055">
    <property type="entry name" value="Radical_SAM"/>
    <property type="match status" value="1"/>
</dbReference>
<gene>
    <name evidence="6" type="ORF">S03H2_52687</name>
</gene>
<keyword evidence="4" id="KW-0411">Iron-sulfur</keyword>
<dbReference type="Gene3D" id="3.20.20.70">
    <property type="entry name" value="Aldolase class I"/>
    <property type="match status" value="1"/>
</dbReference>
<name>X1IFG6_9ZZZZ</name>
<proteinExistence type="predicted"/>
<evidence type="ECO:0000259" key="5">
    <source>
        <dbReference type="PROSITE" id="PS51918"/>
    </source>
</evidence>
<dbReference type="GO" id="GO:0051536">
    <property type="term" value="F:iron-sulfur cluster binding"/>
    <property type="evidence" value="ECO:0007669"/>
    <property type="project" value="UniProtKB-KW"/>
</dbReference>
<dbReference type="PANTHER" id="PTHR11228:SF7">
    <property type="entry name" value="PQQA PEPTIDE CYCLASE"/>
    <property type="match status" value="1"/>
</dbReference>
<dbReference type="GO" id="GO:0046872">
    <property type="term" value="F:metal ion binding"/>
    <property type="evidence" value="ECO:0007669"/>
    <property type="project" value="UniProtKB-KW"/>
</dbReference>
<keyword evidence="2" id="KW-0479">Metal-binding</keyword>
<dbReference type="SUPFAM" id="SSF102114">
    <property type="entry name" value="Radical SAM enzymes"/>
    <property type="match status" value="1"/>
</dbReference>
<protein>
    <recommendedName>
        <fullName evidence="5">Radical SAM core domain-containing protein</fullName>
    </recommendedName>
</protein>
<dbReference type="PROSITE" id="PS51918">
    <property type="entry name" value="RADICAL_SAM"/>
    <property type="match status" value="1"/>
</dbReference>
<evidence type="ECO:0000256" key="3">
    <source>
        <dbReference type="ARBA" id="ARBA00023004"/>
    </source>
</evidence>
<evidence type="ECO:0000313" key="6">
    <source>
        <dbReference type="EMBL" id="GAH67985.1"/>
    </source>
</evidence>